<organism evidence="15 16">
    <name type="scientific">Pedobacter panaciterrae</name>
    <dbReference type="NCBI Taxonomy" id="363849"/>
    <lineage>
        <taxon>Bacteria</taxon>
        <taxon>Pseudomonadati</taxon>
        <taxon>Bacteroidota</taxon>
        <taxon>Sphingobacteriia</taxon>
        <taxon>Sphingobacteriales</taxon>
        <taxon>Sphingobacteriaceae</taxon>
        <taxon>Pedobacter</taxon>
    </lineage>
</organism>
<evidence type="ECO:0000256" key="3">
    <source>
        <dbReference type="ARBA" id="ARBA00011738"/>
    </source>
</evidence>
<evidence type="ECO:0000259" key="14">
    <source>
        <dbReference type="PROSITE" id="PS52004"/>
    </source>
</evidence>
<evidence type="ECO:0000256" key="4">
    <source>
        <dbReference type="ARBA" id="ARBA00013191"/>
    </source>
</evidence>
<evidence type="ECO:0000256" key="1">
    <source>
        <dbReference type="ARBA" id="ARBA00004496"/>
    </source>
</evidence>
<evidence type="ECO:0000313" key="15">
    <source>
        <dbReference type="EMBL" id="MEJ2901271.1"/>
    </source>
</evidence>
<comment type="catalytic activity">
    <reaction evidence="12">
        <text>a fatty acyl-[ACP] + malonyl-[ACP] + H(+) = a 3-oxoacyl-[ACP] + holo-[ACP] + CO2</text>
        <dbReference type="Rhea" id="RHEA:22836"/>
        <dbReference type="Rhea" id="RHEA-COMP:9623"/>
        <dbReference type="Rhea" id="RHEA-COMP:9685"/>
        <dbReference type="Rhea" id="RHEA-COMP:9916"/>
        <dbReference type="Rhea" id="RHEA-COMP:14125"/>
        <dbReference type="ChEBI" id="CHEBI:15378"/>
        <dbReference type="ChEBI" id="CHEBI:16526"/>
        <dbReference type="ChEBI" id="CHEBI:64479"/>
        <dbReference type="ChEBI" id="CHEBI:78449"/>
        <dbReference type="ChEBI" id="CHEBI:78776"/>
        <dbReference type="ChEBI" id="CHEBI:138651"/>
        <dbReference type="EC" id="2.3.1.41"/>
    </reaction>
    <physiologicalReaction direction="left-to-right" evidence="12">
        <dbReference type="Rhea" id="RHEA:22837"/>
    </physiologicalReaction>
</comment>
<gene>
    <name evidence="15" type="ORF">WAE58_02470</name>
</gene>
<evidence type="ECO:0000256" key="2">
    <source>
        <dbReference type="ARBA" id="ARBA00008467"/>
    </source>
</evidence>
<comment type="caution">
    <text evidence="15">The sequence shown here is derived from an EMBL/GenBank/DDBJ whole genome shotgun (WGS) entry which is preliminary data.</text>
</comment>
<sequence length="424" mass="44773">MDNRVVVTGLGVVAPNGVGLTAFTDAIKNGTSGIKHDPQLEQLQFSCQIAGKPELSDDFIAQYFTALELRNFNSTGILYGVIAGMDAWKDAGLTITEGDEPDWDCGTIFGTGTSGIDKFRESIYKVDDLQLRKLGSTVVVQTMASGISAYLGGKLGLGNQTTTNSSACITGAESILMAYERIKTGQATKMLAGSTSDSGPYIWAGFDAMKVCTYKHNSSPEQGSRPMSASASGFVPGSGAGAMVLESLDSALKRNATIYGEIIGGHINSGGQRGTGTMTAPNSIAVQRCIKGALQNAGIKASEVDAINGHLTATSKDATEIQNWSIALNRKGSDFPYINSLKSTIGHCLSAAGSIECVASILQLHHDFIFPNINCEDLNPEISDAIDFNRIPQQLLNTNVNIVAKASFGFGDVNACIILKKYVK</sequence>
<dbReference type="SUPFAM" id="SSF53901">
    <property type="entry name" value="Thiolase-like"/>
    <property type="match status" value="2"/>
</dbReference>
<accession>A0ABU8NG94</accession>
<dbReference type="InterPro" id="IPR016039">
    <property type="entry name" value="Thiolase-like"/>
</dbReference>
<dbReference type="SMART" id="SM00825">
    <property type="entry name" value="PKS_KS"/>
    <property type="match status" value="1"/>
</dbReference>
<proteinExistence type="inferred from homology"/>
<keyword evidence="7 15" id="KW-0012">Acyltransferase</keyword>
<name>A0ABU8NG94_9SPHI</name>
<dbReference type="GO" id="GO:0016746">
    <property type="term" value="F:acyltransferase activity"/>
    <property type="evidence" value="ECO:0007669"/>
    <property type="project" value="UniProtKB-KW"/>
</dbReference>
<dbReference type="EC" id="2.3.1.41" evidence="4"/>
<comment type="subcellular location">
    <subcellularLocation>
        <location evidence="1">Cytoplasm</location>
    </subcellularLocation>
</comment>
<evidence type="ECO:0000256" key="11">
    <source>
        <dbReference type="ARBA" id="ARBA00048121"/>
    </source>
</evidence>
<dbReference type="RefSeq" id="WP_337715112.1">
    <property type="nucleotide sequence ID" value="NZ_JBBEUB010000001.1"/>
</dbReference>
<dbReference type="InterPro" id="IPR014031">
    <property type="entry name" value="Ketoacyl_synth_C"/>
</dbReference>
<dbReference type="Pfam" id="PF02801">
    <property type="entry name" value="Ketoacyl-synt_C"/>
    <property type="match status" value="1"/>
</dbReference>
<keyword evidence="6 13" id="KW-0808">Transferase</keyword>
<dbReference type="Pfam" id="PF00109">
    <property type="entry name" value="ketoacyl-synt"/>
    <property type="match status" value="1"/>
</dbReference>
<dbReference type="PANTHER" id="PTHR11712:SF306">
    <property type="entry name" value="3-OXOACYL-[ACYL-CARRIER-PROTEIN] SYNTHASE 1"/>
    <property type="match status" value="1"/>
</dbReference>
<comment type="similarity">
    <text evidence="2 13">Belongs to the thiolase-like superfamily. Beta-ketoacyl-ACP synthases family.</text>
</comment>
<dbReference type="InterPro" id="IPR000794">
    <property type="entry name" value="Beta-ketoacyl_synthase"/>
</dbReference>
<dbReference type="InterPro" id="IPR014030">
    <property type="entry name" value="Ketoacyl_synth_N"/>
</dbReference>
<evidence type="ECO:0000256" key="8">
    <source>
        <dbReference type="ARBA" id="ARBA00039450"/>
    </source>
</evidence>
<dbReference type="Gene3D" id="3.40.47.10">
    <property type="match status" value="2"/>
</dbReference>
<evidence type="ECO:0000256" key="9">
    <source>
        <dbReference type="ARBA" id="ARBA00041620"/>
    </source>
</evidence>
<evidence type="ECO:0000256" key="6">
    <source>
        <dbReference type="ARBA" id="ARBA00022679"/>
    </source>
</evidence>
<dbReference type="PANTHER" id="PTHR11712">
    <property type="entry name" value="POLYKETIDE SYNTHASE-RELATED"/>
    <property type="match status" value="1"/>
</dbReference>
<evidence type="ECO:0000256" key="5">
    <source>
        <dbReference type="ARBA" id="ARBA00022490"/>
    </source>
</evidence>
<keyword evidence="5" id="KW-0963">Cytoplasm</keyword>
<reference evidence="15 16" key="1">
    <citation type="submission" date="2024-03" db="EMBL/GenBank/DDBJ databases">
        <title>Sequence of Lycoming College Course Isolates.</title>
        <authorList>
            <person name="Plotts O."/>
            <person name="Newman J."/>
        </authorList>
    </citation>
    <scope>NUCLEOTIDE SEQUENCE [LARGE SCALE GENOMIC DNA]</scope>
    <source>
        <strain evidence="15 16">CJB-3</strain>
    </source>
</reference>
<keyword evidence="16" id="KW-1185">Reference proteome</keyword>
<protein>
    <recommendedName>
        <fullName evidence="8">3-oxoacyl-[acyl-carrier-protein] synthase 1</fullName>
        <ecNumber evidence="4">2.3.1.41</ecNumber>
    </recommendedName>
    <alternativeName>
        <fullName evidence="9">3-oxoacyl-[acyl-carrier-protein] synthase I</fullName>
    </alternativeName>
    <alternativeName>
        <fullName evidence="10">Beta-ketoacyl-ACP synthase I</fullName>
    </alternativeName>
</protein>
<dbReference type="InterPro" id="IPR020841">
    <property type="entry name" value="PKS_Beta-ketoAc_synthase_dom"/>
</dbReference>
<evidence type="ECO:0000256" key="10">
    <source>
        <dbReference type="ARBA" id="ARBA00042143"/>
    </source>
</evidence>
<evidence type="ECO:0000313" key="16">
    <source>
        <dbReference type="Proteomes" id="UP001378956"/>
    </source>
</evidence>
<dbReference type="Proteomes" id="UP001378956">
    <property type="component" value="Unassembled WGS sequence"/>
</dbReference>
<feature type="domain" description="Ketosynthase family 3 (KS3)" evidence="14">
    <location>
        <begin position="2"/>
        <end position="421"/>
    </location>
</feature>
<evidence type="ECO:0000256" key="12">
    <source>
        <dbReference type="ARBA" id="ARBA00048506"/>
    </source>
</evidence>
<dbReference type="PROSITE" id="PS52004">
    <property type="entry name" value="KS3_2"/>
    <property type="match status" value="1"/>
</dbReference>
<dbReference type="EMBL" id="JBBEUB010000001">
    <property type="protein sequence ID" value="MEJ2901271.1"/>
    <property type="molecule type" value="Genomic_DNA"/>
</dbReference>
<evidence type="ECO:0000256" key="13">
    <source>
        <dbReference type="RuleBase" id="RU003694"/>
    </source>
</evidence>
<evidence type="ECO:0000256" key="7">
    <source>
        <dbReference type="ARBA" id="ARBA00023315"/>
    </source>
</evidence>
<comment type="subunit">
    <text evidence="3">Homodimer.</text>
</comment>
<dbReference type="CDD" id="cd00834">
    <property type="entry name" value="KAS_I_II"/>
    <property type="match status" value="1"/>
</dbReference>
<comment type="catalytic activity">
    <reaction evidence="11">
        <text>(3Z)-decenoyl-[ACP] + malonyl-[ACP] + H(+) = 3-oxo-(5Z)-dodecenoyl-[ACP] + holo-[ACP] + CO2</text>
        <dbReference type="Rhea" id="RHEA:54940"/>
        <dbReference type="Rhea" id="RHEA-COMP:9623"/>
        <dbReference type="Rhea" id="RHEA-COMP:9685"/>
        <dbReference type="Rhea" id="RHEA-COMP:9927"/>
        <dbReference type="Rhea" id="RHEA-COMP:14042"/>
        <dbReference type="ChEBI" id="CHEBI:15378"/>
        <dbReference type="ChEBI" id="CHEBI:16526"/>
        <dbReference type="ChEBI" id="CHEBI:64479"/>
        <dbReference type="ChEBI" id="CHEBI:78449"/>
        <dbReference type="ChEBI" id="CHEBI:78798"/>
        <dbReference type="ChEBI" id="CHEBI:138410"/>
    </reaction>
    <physiologicalReaction direction="left-to-right" evidence="11">
        <dbReference type="Rhea" id="RHEA:54941"/>
    </physiologicalReaction>
</comment>